<dbReference type="PANTHER" id="PTHR43284">
    <property type="entry name" value="ASPARAGINE SYNTHETASE (GLUTAMINE-HYDROLYZING)"/>
    <property type="match status" value="1"/>
</dbReference>
<evidence type="ECO:0000256" key="7">
    <source>
        <dbReference type="ARBA" id="ARBA00048741"/>
    </source>
</evidence>
<evidence type="ECO:0000256" key="6">
    <source>
        <dbReference type="ARBA" id="ARBA00022962"/>
    </source>
</evidence>
<keyword evidence="4" id="KW-0547">Nucleotide-binding</keyword>
<dbReference type="CDD" id="cd01991">
    <property type="entry name" value="Asn_synthase_B_C"/>
    <property type="match status" value="1"/>
</dbReference>
<dbReference type="InterPro" id="IPR014729">
    <property type="entry name" value="Rossmann-like_a/b/a_fold"/>
</dbReference>
<name>A0ABS5U4M7_9BACT</name>
<dbReference type="Pfam" id="PF13537">
    <property type="entry name" value="GATase_7"/>
    <property type="match status" value="1"/>
</dbReference>
<feature type="domain" description="Glutamine amidotransferase type-2" evidence="8">
    <location>
        <begin position="2"/>
        <end position="218"/>
    </location>
</feature>
<protein>
    <recommendedName>
        <fullName evidence="3">asparagine synthase (glutamine-hydrolyzing)</fullName>
        <ecNumber evidence="3">6.3.5.4</ecNumber>
    </recommendedName>
</protein>
<evidence type="ECO:0000256" key="5">
    <source>
        <dbReference type="ARBA" id="ARBA00022840"/>
    </source>
</evidence>
<dbReference type="InterPro" id="IPR029055">
    <property type="entry name" value="Ntn_hydrolases_N"/>
</dbReference>
<evidence type="ECO:0000313" key="10">
    <source>
        <dbReference type="Proteomes" id="UP000784128"/>
    </source>
</evidence>
<evidence type="ECO:0000256" key="1">
    <source>
        <dbReference type="ARBA" id="ARBA00005187"/>
    </source>
</evidence>
<dbReference type="PROSITE" id="PS51278">
    <property type="entry name" value="GATASE_TYPE_2"/>
    <property type="match status" value="1"/>
</dbReference>
<comment type="similarity">
    <text evidence="2">Belongs to the asparagine synthetase family.</text>
</comment>
<keyword evidence="6" id="KW-0315">Glutamine amidotransferase</keyword>
<organism evidence="9 10">
    <name type="scientific">Pelotalea chapellei</name>
    <dbReference type="NCBI Taxonomy" id="44671"/>
    <lineage>
        <taxon>Bacteria</taxon>
        <taxon>Pseudomonadati</taxon>
        <taxon>Thermodesulfobacteriota</taxon>
        <taxon>Desulfuromonadia</taxon>
        <taxon>Geobacterales</taxon>
        <taxon>Geobacteraceae</taxon>
        <taxon>Pelotalea</taxon>
    </lineage>
</organism>
<dbReference type="InterPro" id="IPR017932">
    <property type="entry name" value="GATase_2_dom"/>
</dbReference>
<comment type="pathway">
    <text evidence="1">Amino-acid biosynthesis; L-asparagine biosynthesis; L-asparagine from L-aspartate (L-Gln route): step 1/1.</text>
</comment>
<dbReference type="RefSeq" id="WP_214296322.1">
    <property type="nucleotide sequence ID" value="NZ_JAHDYS010000002.1"/>
</dbReference>
<dbReference type="InterPro" id="IPR033738">
    <property type="entry name" value="AsnB_N"/>
</dbReference>
<dbReference type="PIRSF" id="PIRSF001589">
    <property type="entry name" value="Asn_synthetase_glu-h"/>
    <property type="match status" value="1"/>
</dbReference>
<comment type="catalytic activity">
    <reaction evidence="7">
        <text>L-aspartate + L-glutamine + ATP + H2O = L-asparagine + L-glutamate + AMP + diphosphate + H(+)</text>
        <dbReference type="Rhea" id="RHEA:12228"/>
        <dbReference type="ChEBI" id="CHEBI:15377"/>
        <dbReference type="ChEBI" id="CHEBI:15378"/>
        <dbReference type="ChEBI" id="CHEBI:29985"/>
        <dbReference type="ChEBI" id="CHEBI:29991"/>
        <dbReference type="ChEBI" id="CHEBI:30616"/>
        <dbReference type="ChEBI" id="CHEBI:33019"/>
        <dbReference type="ChEBI" id="CHEBI:58048"/>
        <dbReference type="ChEBI" id="CHEBI:58359"/>
        <dbReference type="ChEBI" id="CHEBI:456215"/>
        <dbReference type="EC" id="6.3.5.4"/>
    </reaction>
</comment>
<keyword evidence="10" id="KW-1185">Reference proteome</keyword>
<dbReference type="InterPro" id="IPR051786">
    <property type="entry name" value="ASN_synthetase/amidase"/>
</dbReference>
<evidence type="ECO:0000313" key="9">
    <source>
        <dbReference type="EMBL" id="MBT1070604.1"/>
    </source>
</evidence>
<dbReference type="SUPFAM" id="SSF52402">
    <property type="entry name" value="Adenine nucleotide alpha hydrolases-like"/>
    <property type="match status" value="1"/>
</dbReference>
<dbReference type="PANTHER" id="PTHR43284:SF1">
    <property type="entry name" value="ASPARAGINE SYNTHETASE"/>
    <property type="match status" value="1"/>
</dbReference>
<dbReference type="Gene3D" id="3.60.20.10">
    <property type="entry name" value="Glutamine Phosphoribosylpyrophosphate, subunit 1, domain 1"/>
    <property type="match status" value="1"/>
</dbReference>
<dbReference type="Gene3D" id="3.40.50.620">
    <property type="entry name" value="HUPs"/>
    <property type="match status" value="1"/>
</dbReference>
<dbReference type="CDD" id="cd00712">
    <property type="entry name" value="AsnB"/>
    <property type="match status" value="1"/>
</dbReference>
<evidence type="ECO:0000259" key="8">
    <source>
        <dbReference type="PROSITE" id="PS51278"/>
    </source>
</evidence>
<dbReference type="Pfam" id="PF00733">
    <property type="entry name" value="Asn_synthase"/>
    <property type="match status" value="1"/>
</dbReference>
<reference evidence="9 10" key="1">
    <citation type="submission" date="2021-05" db="EMBL/GenBank/DDBJ databases">
        <title>The draft genome of Geobacter chapellei DSM 13688.</title>
        <authorList>
            <person name="Xu Z."/>
            <person name="Masuda Y."/>
            <person name="Itoh H."/>
            <person name="Senoo K."/>
        </authorList>
    </citation>
    <scope>NUCLEOTIDE SEQUENCE [LARGE SCALE GENOMIC DNA]</scope>
    <source>
        <strain evidence="9 10">DSM 13688</strain>
    </source>
</reference>
<sequence length="653" mass="72864">MCGISGYLGSGTYYQAIEVLKKMGRAIAHRGPDDSGEWFDSNQGIGLSHRRLSIVDLSPAGHQPMISASGRYVFAFNGEIYNHLFLRKSLEEGGLAPNWQGHSDTETLLAGFDVWGIQDTVIRAVGMFAFAVWDRSTCTLTLGRDRLGEKPLFYGWQGDTFLFGSELKALRVHPAFNAEVDRNSLALLMRHNCIPSPYSIYQGISKLQPGNLLTVSLQQRDLHVVPYWSGNHIVEAGLAKPFAGSAAEAVDALEDLLKNAIGLQMVADVPLGAFLSGGVDSSTIVALMQAQSSRPVRTFSIGFHDDLYDEARYAKAVALHLRTDHTEWYVTAKDALDVIPQLPRLYDEPFADSSQIPTHLVSHMARQHVTVSLSGDAGDELFGGYNRYVITSRLWSRLSHLPVEARCMLSAAITSVSPQKWNAMAKTILSVLPKKAGMANWGDSLHKGAGVMASRSVSELYRGLVSHWPDPSAIVLGSTEPATVITDIARQPLVHCDVERMMALDMLSYLPDDILTKVDRAAMGVSLETRVPFLDHRVVEFAWRLPLEYKLRDGVGKWVLRQLLYKYVPKELIERPKQGFGIPIDSWLRGPLRDWAEDLLSESRLRQEGYFNPAPIRQKWTEHLSGKFNWQYHLWDVLMFQAWLDEEKGCSGV</sequence>
<keyword evidence="9" id="KW-0436">Ligase</keyword>
<keyword evidence="5" id="KW-0067">ATP-binding</keyword>
<dbReference type="GO" id="GO:0004066">
    <property type="term" value="F:asparagine synthase (glutamine-hydrolyzing) activity"/>
    <property type="evidence" value="ECO:0007669"/>
    <property type="project" value="UniProtKB-EC"/>
</dbReference>
<dbReference type="NCBIfam" id="TIGR01536">
    <property type="entry name" value="asn_synth_AEB"/>
    <property type="match status" value="1"/>
</dbReference>
<comment type="caution">
    <text evidence="9">The sequence shown here is derived from an EMBL/GenBank/DDBJ whole genome shotgun (WGS) entry which is preliminary data.</text>
</comment>
<dbReference type="EC" id="6.3.5.4" evidence="3"/>
<accession>A0ABS5U4M7</accession>
<proteinExistence type="inferred from homology"/>
<dbReference type="SUPFAM" id="SSF56235">
    <property type="entry name" value="N-terminal nucleophile aminohydrolases (Ntn hydrolases)"/>
    <property type="match status" value="1"/>
</dbReference>
<dbReference type="InterPro" id="IPR006426">
    <property type="entry name" value="Asn_synth_AEB"/>
</dbReference>
<evidence type="ECO:0000256" key="2">
    <source>
        <dbReference type="ARBA" id="ARBA00005752"/>
    </source>
</evidence>
<dbReference type="EMBL" id="JAHDYS010000002">
    <property type="protein sequence ID" value="MBT1070604.1"/>
    <property type="molecule type" value="Genomic_DNA"/>
</dbReference>
<evidence type="ECO:0000256" key="4">
    <source>
        <dbReference type="ARBA" id="ARBA00022741"/>
    </source>
</evidence>
<gene>
    <name evidence="9" type="primary">asnB</name>
    <name evidence="9" type="ORF">KJB30_02285</name>
</gene>
<dbReference type="Proteomes" id="UP000784128">
    <property type="component" value="Unassembled WGS sequence"/>
</dbReference>
<evidence type="ECO:0000256" key="3">
    <source>
        <dbReference type="ARBA" id="ARBA00012737"/>
    </source>
</evidence>
<dbReference type="InterPro" id="IPR001962">
    <property type="entry name" value="Asn_synthase"/>
</dbReference>